<accession>A0A550CH88</accession>
<dbReference type="STRING" id="97359.A0A550CH88"/>
<dbReference type="SUPFAM" id="SSF48452">
    <property type="entry name" value="TPR-like"/>
    <property type="match status" value="1"/>
</dbReference>
<name>A0A550CH88_9AGAR</name>
<dbReference type="Gene3D" id="1.25.40.10">
    <property type="entry name" value="Tetratricopeptide repeat domain"/>
    <property type="match status" value="1"/>
</dbReference>
<comment type="caution">
    <text evidence="1">The sequence shown here is derived from an EMBL/GenBank/DDBJ whole genome shotgun (WGS) entry which is preliminary data.</text>
</comment>
<reference evidence="1 2" key="1">
    <citation type="journal article" date="2019" name="New Phytol.">
        <title>Comparative genomics reveals unique wood-decay strategies and fruiting body development in the Schizophyllaceae.</title>
        <authorList>
            <person name="Almasi E."/>
            <person name="Sahu N."/>
            <person name="Krizsan K."/>
            <person name="Balint B."/>
            <person name="Kovacs G.M."/>
            <person name="Kiss B."/>
            <person name="Cseklye J."/>
            <person name="Drula E."/>
            <person name="Henrissat B."/>
            <person name="Nagy I."/>
            <person name="Chovatia M."/>
            <person name="Adam C."/>
            <person name="LaButti K."/>
            <person name="Lipzen A."/>
            <person name="Riley R."/>
            <person name="Grigoriev I.V."/>
            <person name="Nagy L.G."/>
        </authorList>
    </citation>
    <scope>NUCLEOTIDE SEQUENCE [LARGE SCALE GENOMIC DNA]</scope>
    <source>
        <strain evidence="1 2">NL-1724</strain>
    </source>
</reference>
<dbReference type="AlphaFoldDB" id="A0A550CH88"/>
<dbReference type="OrthoDB" id="2685413at2759"/>
<gene>
    <name evidence="1" type="ORF">BD626DRAFT_493984</name>
</gene>
<sequence length="650" mass="71997">MLRRNWTVKANAKCSLRTVMDVFNLQILDASIMQVAAHLSPNQKADLLLYALRGLPVDVRLKTVVENAIEACLQITSLSPENVAKARILRARSRLAVGGYISAQEDLQAALAADPENPEAKALLYQRSVAVEKLLSPAPPPSRRTPFSTEIWREIALFLPRLELKKLLFVPNALSRVACQLLFREIDIHLSSSHDEPKADWAARPGSVSLTKSDAERSADILTRIITDPAFALFVKKIRIFASGDLRDGALDFEIGMLTNAFSRLQNLHGVHVCAGYNGLSSILRLVQSAAGHIHGLSIECVSFDGPLDLSFLKLNRLSTFSYTCPHPVSPSSIPDPALSSASTICRSASEFISRNRLTLRQVSVNTSLWPFPSTALSIRNLTHISFSGLFAHNTPAFSEILTHGRQLESLTLRCLFDACKPSQCFRTHANALPFLRHFAFTVRAAPHANRTADRDLFPAIADFLRDRKDMRAVELLVPEDATIQQELGFGAAVWGMLPSLAALKSLTITYPPDLASGLAPWLVPRTVEALELYSINWSMAEPAPFLKQLSSGMPQGLRYIAFSDFPFRSGPALIPMHGFQSVKVIRVGASYFTVRRTPDAPGTSLLAVGDTAYETEPWPRRRVLYHVDEWLEWYECDAATLYRDRSICV</sequence>
<protein>
    <submittedName>
        <fullName evidence="1">Uncharacterized protein</fullName>
    </submittedName>
</protein>
<keyword evidence="2" id="KW-1185">Reference proteome</keyword>
<evidence type="ECO:0000313" key="2">
    <source>
        <dbReference type="Proteomes" id="UP000320762"/>
    </source>
</evidence>
<proteinExistence type="predicted"/>
<dbReference type="Proteomes" id="UP000320762">
    <property type="component" value="Unassembled WGS sequence"/>
</dbReference>
<organism evidence="1 2">
    <name type="scientific">Schizophyllum amplum</name>
    <dbReference type="NCBI Taxonomy" id="97359"/>
    <lineage>
        <taxon>Eukaryota</taxon>
        <taxon>Fungi</taxon>
        <taxon>Dikarya</taxon>
        <taxon>Basidiomycota</taxon>
        <taxon>Agaricomycotina</taxon>
        <taxon>Agaricomycetes</taxon>
        <taxon>Agaricomycetidae</taxon>
        <taxon>Agaricales</taxon>
        <taxon>Schizophyllaceae</taxon>
        <taxon>Schizophyllum</taxon>
    </lineage>
</organism>
<dbReference type="EMBL" id="VDMD01000008">
    <property type="protein sequence ID" value="TRM64159.1"/>
    <property type="molecule type" value="Genomic_DNA"/>
</dbReference>
<dbReference type="InterPro" id="IPR011990">
    <property type="entry name" value="TPR-like_helical_dom_sf"/>
</dbReference>
<evidence type="ECO:0000313" key="1">
    <source>
        <dbReference type="EMBL" id="TRM64159.1"/>
    </source>
</evidence>